<dbReference type="Proteomes" id="UP001221142">
    <property type="component" value="Unassembled WGS sequence"/>
</dbReference>
<accession>A0AAD7CAP3</accession>
<proteinExistence type="predicted"/>
<feature type="region of interest" description="Disordered" evidence="1">
    <location>
        <begin position="141"/>
        <end position="166"/>
    </location>
</feature>
<gene>
    <name evidence="2" type="ORF">FB45DRAFT_895392</name>
</gene>
<dbReference type="AlphaFoldDB" id="A0AAD7CAP3"/>
<organism evidence="2 3">
    <name type="scientific">Roridomyces roridus</name>
    <dbReference type="NCBI Taxonomy" id="1738132"/>
    <lineage>
        <taxon>Eukaryota</taxon>
        <taxon>Fungi</taxon>
        <taxon>Dikarya</taxon>
        <taxon>Basidiomycota</taxon>
        <taxon>Agaricomycotina</taxon>
        <taxon>Agaricomycetes</taxon>
        <taxon>Agaricomycetidae</taxon>
        <taxon>Agaricales</taxon>
        <taxon>Marasmiineae</taxon>
        <taxon>Mycenaceae</taxon>
        <taxon>Roridomyces</taxon>
    </lineage>
</organism>
<sequence>MSSSAIHHVIAFLTKPLVAVAPPPAIAAAQLILSASLPTPAATLSLSSTSAPPPALLAASIGSTIPWTVWLQALGGGRDVLLFYGAGYVKVRIGDAPVADVWSEETQGSVVPISHARLRATLLSARLRSLRRIEEQPKTIRIPTLVDEDSSSDSESDAGSEHSSALSSYSIDSATTAADSECSSPAAFKASSVLPAPPPLLYRAPQRRTATPSVVVDRTKKHLFASTRPHALRPRPLPRTKTASAPSSAATSTTTTTTYLYQAGVTRVMTGGVMLGSRAAIVSSKRS</sequence>
<feature type="compositionally biased region" description="Low complexity" evidence="1">
    <location>
        <begin position="239"/>
        <end position="251"/>
    </location>
</feature>
<evidence type="ECO:0000313" key="3">
    <source>
        <dbReference type="Proteomes" id="UP001221142"/>
    </source>
</evidence>
<feature type="region of interest" description="Disordered" evidence="1">
    <location>
        <begin position="231"/>
        <end position="251"/>
    </location>
</feature>
<evidence type="ECO:0000313" key="2">
    <source>
        <dbReference type="EMBL" id="KAJ7643550.1"/>
    </source>
</evidence>
<comment type="caution">
    <text evidence="2">The sequence shown here is derived from an EMBL/GenBank/DDBJ whole genome shotgun (WGS) entry which is preliminary data.</text>
</comment>
<protein>
    <submittedName>
        <fullName evidence="2">Uncharacterized protein</fullName>
    </submittedName>
</protein>
<name>A0AAD7CAP3_9AGAR</name>
<feature type="compositionally biased region" description="Acidic residues" evidence="1">
    <location>
        <begin position="146"/>
        <end position="158"/>
    </location>
</feature>
<keyword evidence="3" id="KW-1185">Reference proteome</keyword>
<dbReference type="EMBL" id="JARKIF010000003">
    <property type="protein sequence ID" value="KAJ7643550.1"/>
    <property type="molecule type" value="Genomic_DNA"/>
</dbReference>
<reference evidence="2" key="1">
    <citation type="submission" date="2023-03" db="EMBL/GenBank/DDBJ databases">
        <title>Massive genome expansion in bonnet fungi (Mycena s.s.) driven by repeated elements and novel gene families across ecological guilds.</title>
        <authorList>
            <consortium name="Lawrence Berkeley National Laboratory"/>
            <person name="Harder C.B."/>
            <person name="Miyauchi S."/>
            <person name="Viragh M."/>
            <person name="Kuo A."/>
            <person name="Thoen E."/>
            <person name="Andreopoulos B."/>
            <person name="Lu D."/>
            <person name="Skrede I."/>
            <person name="Drula E."/>
            <person name="Henrissat B."/>
            <person name="Morin E."/>
            <person name="Kohler A."/>
            <person name="Barry K."/>
            <person name="LaButti K."/>
            <person name="Morin E."/>
            <person name="Salamov A."/>
            <person name="Lipzen A."/>
            <person name="Mereny Z."/>
            <person name="Hegedus B."/>
            <person name="Baldrian P."/>
            <person name="Stursova M."/>
            <person name="Weitz H."/>
            <person name="Taylor A."/>
            <person name="Grigoriev I.V."/>
            <person name="Nagy L.G."/>
            <person name="Martin F."/>
            <person name="Kauserud H."/>
        </authorList>
    </citation>
    <scope>NUCLEOTIDE SEQUENCE</scope>
    <source>
        <strain evidence="2">9284</strain>
    </source>
</reference>
<evidence type="ECO:0000256" key="1">
    <source>
        <dbReference type="SAM" id="MobiDB-lite"/>
    </source>
</evidence>